<dbReference type="InterPro" id="IPR036864">
    <property type="entry name" value="Zn2-C6_fun-type_DNA-bd_sf"/>
</dbReference>
<evidence type="ECO:0000313" key="4">
    <source>
        <dbReference type="Proteomes" id="UP001273166"/>
    </source>
</evidence>
<evidence type="ECO:0000259" key="2">
    <source>
        <dbReference type="PROSITE" id="PS50048"/>
    </source>
</evidence>
<feature type="domain" description="Zn(2)-C6 fungal-type" evidence="2">
    <location>
        <begin position="15"/>
        <end position="44"/>
    </location>
</feature>
<evidence type="ECO:0000313" key="3">
    <source>
        <dbReference type="EMBL" id="KAK3307664.1"/>
    </source>
</evidence>
<sequence length="466" mass="51534">MTPIGPFDHRKRRHRCDACTKSHWKCSGESPCTQCAKRNQPCRYPIAGQTSSPILVDRGEQRTVGSYTKKLGRDSQAVFDTRLVRPPAVSDPTQLYFSHYDAFFESNRFTGLSRVDDVKQLMCKDSKAKTAYYQSALKLYTGAIVDLRRALCQFNGRTETQSRAGILWTTLLLGLFELITDPSGDSWLQHLVHGTSQALMAGGPSACISGPCSRFFAESKVFEVCRAIVFNRPTFLADEEWLSLSASLRASSNWSTAQQRLDALLDMVVMCSSLRVRYVRMPCAATPGLVERAEAISLQGFALRSQLQVWSSSYHTCPALLGTISDTTADASVAKPLPDELQPQILAEKTVPAASIYLSGVFNYEIGYWQGLHLPAPALGEHEIQQHVSLILASSQRLVRETSLSPLLLLFPLGVASARAQTVEQRRGIMELLALVGARFAVAKAIVADVEELWRYRDAMMTVECG</sequence>
<dbReference type="SMART" id="SM00066">
    <property type="entry name" value="GAL4"/>
    <property type="match status" value="1"/>
</dbReference>
<name>A0AAJ0GX19_9PEZI</name>
<dbReference type="GeneID" id="87889188"/>
<keyword evidence="4" id="KW-1185">Reference proteome</keyword>
<dbReference type="GO" id="GO:0008270">
    <property type="term" value="F:zinc ion binding"/>
    <property type="evidence" value="ECO:0007669"/>
    <property type="project" value="InterPro"/>
</dbReference>
<accession>A0AAJ0GX19</accession>
<reference evidence="3" key="1">
    <citation type="journal article" date="2023" name="Mol. Phylogenet. Evol.">
        <title>Genome-scale phylogeny and comparative genomics of the fungal order Sordariales.</title>
        <authorList>
            <person name="Hensen N."/>
            <person name="Bonometti L."/>
            <person name="Westerberg I."/>
            <person name="Brannstrom I.O."/>
            <person name="Guillou S."/>
            <person name="Cros-Aarteil S."/>
            <person name="Calhoun S."/>
            <person name="Haridas S."/>
            <person name="Kuo A."/>
            <person name="Mondo S."/>
            <person name="Pangilinan J."/>
            <person name="Riley R."/>
            <person name="LaButti K."/>
            <person name="Andreopoulos B."/>
            <person name="Lipzen A."/>
            <person name="Chen C."/>
            <person name="Yan M."/>
            <person name="Daum C."/>
            <person name="Ng V."/>
            <person name="Clum A."/>
            <person name="Steindorff A."/>
            <person name="Ohm R.A."/>
            <person name="Martin F."/>
            <person name="Silar P."/>
            <person name="Natvig D.O."/>
            <person name="Lalanne C."/>
            <person name="Gautier V."/>
            <person name="Ament-Velasquez S.L."/>
            <person name="Kruys A."/>
            <person name="Hutchinson M.I."/>
            <person name="Powell A.J."/>
            <person name="Barry K."/>
            <person name="Miller A.N."/>
            <person name="Grigoriev I.V."/>
            <person name="Debuchy R."/>
            <person name="Gladieux P."/>
            <person name="Hiltunen Thoren M."/>
            <person name="Johannesson H."/>
        </authorList>
    </citation>
    <scope>NUCLEOTIDE SEQUENCE</scope>
    <source>
        <strain evidence="3">CBS 333.67</strain>
    </source>
</reference>
<dbReference type="AlphaFoldDB" id="A0AAJ0GX19"/>
<protein>
    <recommendedName>
        <fullName evidence="2">Zn(2)-C6 fungal-type domain-containing protein</fullName>
    </recommendedName>
</protein>
<dbReference type="SUPFAM" id="SSF57701">
    <property type="entry name" value="Zn2/Cys6 DNA-binding domain"/>
    <property type="match status" value="1"/>
</dbReference>
<dbReference type="Proteomes" id="UP001273166">
    <property type="component" value="Unassembled WGS sequence"/>
</dbReference>
<dbReference type="PROSITE" id="PS50048">
    <property type="entry name" value="ZN2_CY6_FUNGAL_2"/>
    <property type="match status" value="1"/>
</dbReference>
<dbReference type="PANTHER" id="PTHR38111">
    <property type="entry name" value="ZN(2)-C6 FUNGAL-TYPE DOMAIN-CONTAINING PROTEIN-RELATED"/>
    <property type="match status" value="1"/>
</dbReference>
<dbReference type="GO" id="GO:0000981">
    <property type="term" value="F:DNA-binding transcription factor activity, RNA polymerase II-specific"/>
    <property type="evidence" value="ECO:0007669"/>
    <property type="project" value="InterPro"/>
</dbReference>
<gene>
    <name evidence="3" type="ORF">B0T15DRAFT_554596</name>
</gene>
<dbReference type="InterPro" id="IPR053178">
    <property type="entry name" value="Osmoadaptation_assoc"/>
</dbReference>
<proteinExistence type="predicted"/>
<dbReference type="CDD" id="cd00067">
    <property type="entry name" value="GAL4"/>
    <property type="match status" value="1"/>
</dbReference>
<keyword evidence="1" id="KW-0539">Nucleus</keyword>
<dbReference type="EMBL" id="JAUDZG010000003">
    <property type="protein sequence ID" value="KAK3307664.1"/>
    <property type="molecule type" value="Genomic_DNA"/>
</dbReference>
<comment type="caution">
    <text evidence="3">The sequence shown here is derived from an EMBL/GenBank/DDBJ whole genome shotgun (WGS) entry which is preliminary data.</text>
</comment>
<reference evidence="3" key="2">
    <citation type="submission" date="2023-06" db="EMBL/GenBank/DDBJ databases">
        <authorList>
            <consortium name="Lawrence Berkeley National Laboratory"/>
            <person name="Mondo S.J."/>
            <person name="Hensen N."/>
            <person name="Bonometti L."/>
            <person name="Westerberg I."/>
            <person name="Brannstrom I.O."/>
            <person name="Guillou S."/>
            <person name="Cros-Aarteil S."/>
            <person name="Calhoun S."/>
            <person name="Haridas S."/>
            <person name="Kuo A."/>
            <person name="Pangilinan J."/>
            <person name="Riley R."/>
            <person name="Labutti K."/>
            <person name="Andreopoulos B."/>
            <person name="Lipzen A."/>
            <person name="Chen C."/>
            <person name="Yanf M."/>
            <person name="Daum C."/>
            <person name="Ng V."/>
            <person name="Clum A."/>
            <person name="Steindorff A."/>
            <person name="Ohm R."/>
            <person name="Martin F."/>
            <person name="Silar P."/>
            <person name="Natvig D."/>
            <person name="Lalanne C."/>
            <person name="Gautier V."/>
            <person name="Ament-Velasquez S.L."/>
            <person name="Kruys A."/>
            <person name="Hutchinson M.I."/>
            <person name="Powell A.J."/>
            <person name="Barry K."/>
            <person name="Miller A.N."/>
            <person name="Grigoriev I.V."/>
            <person name="Debuchy R."/>
            <person name="Gladieux P."/>
            <person name="Thoren M.H."/>
            <person name="Johannesson H."/>
        </authorList>
    </citation>
    <scope>NUCLEOTIDE SEQUENCE</scope>
    <source>
        <strain evidence="3">CBS 333.67</strain>
    </source>
</reference>
<dbReference type="RefSeq" id="XP_062723444.1">
    <property type="nucleotide sequence ID" value="XM_062870359.1"/>
</dbReference>
<dbReference type="InterPro" id="IPR001138">
    <property type="entry name" value="Zn2Cys6_DnaBD"/>
</dbReference>
<dbReference type="Gene3D" id="4.10.240.10">
    <property type="entry name" value="Zn(2)-C6 fungal-type DNA-binding domain"/>
    <property type="match status" value="1"/>
</dbReference>
<evidence type="ECO:0000256" key="1">
    <source>
        <dbReference type="ARBA" id="ARBA00023242"/>
    </source>
</evidence>
<organism evidence="3 4">
    <name type="scientific">Chaetomium strumarium</name>
    <dbReference type="NCBI Taxonomy" id="1170767"/>
    <lineage>
        <taxon>Eukaryota</taxon>
        <taxon>Fungi</taxon>
        <taxon>Dikarya</taxon>
        <taxon>Ascomycota</taxon>
        <taxon>Pezizomycotina</taxon>
        <taxon>Sordariomycetes</taxon>
        <taxon>Sordariomycetidae</taxon>
        <taxon>Sordariales</taxon>
        <taxon>Chaetomiaceae</taxon>
        <taxon>Chaetomium</taxon>
    </lineage>
</organism>
<dbReference type="Pfam" id="PF00172">
    <property type="entry name" value="Zn_clus"/>
    <property type="match status" value="1"/>
</dbReference>
<dbReference type="PANTHER" id="PTHR38111:SF2">
    <property type="entry name" value="FINGER DOMAIN PROTEIN, PUTATIVE (AFU_ORTHOLOGUE AFUA_1G01560)-RELATED"/>
    <property type="match status" value="1"/>
</dbReference>